<dbReference type="EMBL" id="OZ034820">
    <property type="protein sequence ID" value="CAL1399674.1"/>
    <property type="molecule type" value="Genomic_DNA"/>
</dbReference>
<feature type="compositionally biased region" description="Polar residues" evidence="2">
    <location>
        <begin position="452"/>
        <end position="472"/>
    </location>
</feature>
<feature type="region of interest" description="Disordered" evidence="2">
    <location>
        <begin position="1"/>
        <end position="54"/>
    </location>
</feature>
<evidence type="ECO:0000256" key="2">
    <source>
        <dbReference type="SAM" id="MobiDB-lite"/>
    </source>
</evidence>
<proteinExistence type="predicted"/>
<dbReference type="InterPro" id="IPR036875">
    <property type="entry name" value="Znf_CCHC_sf"/>
</dbReference>
<dbReference type="GO" id="GO:0003676">
    <property type="term" value="F:nucleic acid binding"/>
    <property type="evidence" value="ECO:0007669"/>
    <property type="project" value="InterPro"/>
</dbReference>
<feature type="region of interest" description="Disordered" evidence="2">
    <location>
        <begin position="248"/>
        <end position="308"/>
    </location>
</feature>
<dbReference type="InterPro" id="IPR040256">
    <property type="entry name" value="At4g02000-like"/>
</dbReference>
<dbReference type="GO" id="GO:0008270">
    <property type="term" value="F:zinc ion binding"/>
    <property type="evidence" value="ECO:0007669"/>
    <property type="project" value="UniProtKB-KW"/>
</dbReference>
<organism evidence="4 5">
    <name type="scientific">Linum trigynum</name>
    <dbReference type="NCBI Taxonomy" id="586398"/>
    <lineage>
        <taxon>Eukaryota</taxon>
        <taxon>Viridiplantae</taxon>
        <taxon>Streptophyta</taxon>
        <taxon>Embryophyta</taxon>
        <taxon>Tracheophyta</taxon>
        <taxon>Spermatophyta</taxon>
        <taxon>Magnoliopsida</taxon>
        <taxon>eudicotyledons</taxon>
        <taxon>Gunneridae</taxon>
        <taxon>Pentapetalae</taxon>
        <taxon>rosids</taxon>
        <taxon>fabids</taxon>
        <taxon>Malpighiales</taxon>
        <taxon>Linaceae</taxon>
        <taxon>Linum</taxon>
    </lineage>
</organism>
<evidence type="ECO:0000313" key="4">
    <source>
        <dbReference type="EMBL" id="CAL1399674.1"/>
    </source>
</evidence>
<feature type="compositionally biased region" description="Polar residues" evidence="2">
    <location>
        <begin position="330"/>
        <end position="342"/>
    </location>
</feature>
<dbReference type="InterPro" id="IPR025558">
    <property type="entry name" value="DUF4283"/>
</dbReference>
<feature type="compositionally biased region" description="Basic and acidic residues" evidence="2">
    <location>
        <begin position="35"/>
        <end position="44"/>
    </location>
</feature>
<name>A0AAV2FMX5_9ROSI</name>
<dbReference type="AlphaFoldDB" id="A0AAV2FMX5"/>
<dbReference type="SUPFAM" id="SSF57756">
    <property type="entry name" value="Retrovirus zinc finger-like domains"/>
    <property type="match status" value="1"/>
</dbReference>
<feature type="compositionally biased region" description="Basic and acidic residues" evidence="2">
    <location>
        <begin position="363"/>
        <end position="372"/>
    </location>
</feature>
<protein>
    <recommendedName>
        <fullName evidence="3">CCHC-type domain-containing protein</fullName>
    </recommendedName>
</protein>
<dbReference type="Pfam" id="PF14111">
    <property type="entry name" value="DUF4283"/>
    <property type="match status" value="1"/>
</dbReference>
<feature type="compositionally biased region" description="Basic and acidic residues" evidence="2">
    <location>
        <begin position="261"/>
        <end position="270"/>
    </location>
</feature>
<dbReference type="Proteomes" id="UP001497516">
    <property type="component" value="Chromosome 7"/>
</dbReference>
<keyword evidence="1" id="KW-0479">Metal-binding</keyword>
<evidence type="ECO:0000259" key="3">
    <source>
        <dbReference type="PROSITE" id="PS50158"/>
    </source>
</evidence>
<dbReference type="PANTHER" id="PTHR31286:SF99">
    <property type="entry name" value="DUF4283 DOMAIN-CONTAINING PROTEIN"/>
    <property type="match status" value="1"/>
</dbReference>
<dbReference type="InterPro" id="IPR001878">
    <property type="entry name" value="Znf_CCHC"/>
</dbReference>
<feature type="region of interest" description="Disordered" evidence="2">
    <location>
        <begin position="323"/>
        <end position="384"/>
    </location>
</feature>
<evidence type="ECO:0000313" key="5">
    <source>
        <dbReference type="Proteomes" id="UP001497516"/>
    </source>
</evidence>
<dbReference type="PROSITE" id="PS50158">
    <property type="entry name" value="ZF_CCHC"/>
    <property type="match status" value="1"/>
</dbReference>
<feature type="domain" description="CCHC-type" evidence="3">
    <location>
        <begin position="231"/>
        <end position="246"/>
    </location>
</feature>
<keyword evidence="5" id="KW-1185">Reference proteome</keyword>
<dbReference type="PANTHER" id="PTHR31286">
    <property type="entry name" value="GLYCINE-RICH CELL WALL STRUCTURAL PROTEIN 1.8-LIKE"/>
    <property type="match status" value="1"/>
</dbReference>
<reference evidence="4 5" key="1">
    <citation type="submission" date="2024-04" db="EMBL/GenBank/DDBJ databases">
        <authorList>
            <person name="Fracassetti M."/>
        </authorList>
    </citation>
    <scope>NUCLEOTIDE SEQUENCE [LARGE SCALE GENOMIC DNA]</scope>
</reference>
<evidence type="ECO:0000256" key="1">
    <source>
        <dbReference type="PROSITE-ProRule" id="PRU00047"/>
    </source>
</evidence>
<keyword evidence="1" id="KW-0862">Zinc</keyword>
<gene>
    <name evidence="4" type="ORF">LTRI10_LOCUS39849</name>
</gene>
<feature type="compositionally biased region" description="Polar residues" evidence="2">
    <location>
        <begin position="430"/>
        <end position="439"/>
    </location>
</feature>
<feature type="compositionally biased region" description="Basic and acidic residues" evidence="2">
    <location>
        <begin position="283"/>
        <end position="292"/>
    </location>
</feature>
<accession>A0AAV2FMX5</accession>
<feature type="compositionally biased region" description="Polar residues" evidence="2">
    <location>
        <begin position="485"/>
        <end position="494"/>
    </location>
</feature>
<keyword evidence="1" id="KW-0863">Zinc-finger</keyword>
<sequence length="503" mass="56201">MADAAPPIPSAGGEPKPPDPTLGIRRPPESSSSPDGKKERESQHPKKRVRSLNLIDETSEMDTGMALSNCCQDLGCSFPYPVVARRLNMLWAKTGIIQVTNRGYGYYFIRFTNKLDYEHALTGGPWMLGDHYITTRPWRKGFNPRTNTIQSTMVWIQLPDLPIELYHPEAVLRIASYAGKPIRVDRATESGARAKFARVCVEVDLTKPLLTQFKVAGVEYEFQYEGLTNVCFHCGKYGHPKTRCPSLHVEESTPTPMQADTNKKPTRDEPYGEWMLAKRRGRRPYERHHAAHENQNPPPRYEHERSQPEGSCFAVLVDEEEEIMGEKSQPDQNANQGGNENSQTRKRKVWVEKHNRQSPQVPTKDRERHNHVEGGSASAHGKVLKGKGNVEEVEIACAREQLKPKENTEFQAEKNASQFTSEREADIPVTTVQNDNLESIQIDEPPDPPGTLTGSSPLPIASESTLIQQGEITNGDLGRSATVVDATSQPTESLTGEALPRPN</sequence>
<feature type="region of interest" description="Disordered" evidence="2">
    <location>
        <begin position="406"/>
        <end position="503"/>
    </location>
</feature>
<dbReference type="InterPro" id="IPR025836">
    <property type="entry name" value="Zn_knuckle_CX2CX4HX4C"/>
</dbReference>
<dbReference type="Pfam" id="PF14392">
    <property type="entry name" value="zf-CCHC_4"/>
    <property type="match status" value="1"/>
</dbReference>